<dbReference type="HOGENOM" id="CLU_139609_0_0_12"/>
<name>W5T150_BORHE</name>
<dbReference type="EMBL" id="CP005720">
    <property type="protein sequence ID" value="AHH13269.1"/>
    <property type="molecule type" value="Genomic_DNA"/>
</dbReference>
<accession>W5T150</accession>
<dbReference type="InterPro" id="IPR004884">
    <property type="entry name" value="DUF261"/>
</dbReference>
<dbReference type="Pfam" id="PF03196">
    <property type="entry name" value="DUF261"/>
    <property type="match status" value="1"/>
</dbReference>
<protein>
    <submittedName>
        <fullName evidence="1">Uncharacterized protein</fullName>
    </submittedName>
</protein>
<organism evidence="1">
    <name type="scientific">Borrelia hermsii YBT</name>
    <dbReference type="NCBI Taxonomy" id="1313295"/>
    <lineage>
        <taxon>Bacteria</taxon>
        <taxon>Pseudomonadati</taxon>
        <taxon>Spirochaetota</taxon>
        <taxon>Spirochaetia</taxon>
        <taxon>Spirochaetales</taxon>
        <taxon>Borreliaceae</taxon>
        <taxon>Borrelia</taxon>
    </lineage>
</organism>
<reference evidence="1" key="1">
    <citation type="submission" date="2013-04" db="EMBL/GenBank/DDBJ databases">
        <title>Comparative Genomics of Relapsing Fever Spirochetes.</title>
        <authorList>
            <person name="Schwan T.G."/>
            <person name="Raffel S.J."/>
            <person name="Porcella S.F."/>
            <person name="Martens C.A."/>
            <person name="Bruno D.P."/>
            <person name="Ricklefs S.M."/>
            <person name="Barbian K.B."/>
        </authorList>
    </citation>
    <scope>NUCLEOTIDE SEQUENCE</scope>
    <source>
        <strain evidence="1">YBT</strain>
        <plasmid evidence="1">unnamed</plasmid>
    </source>
</reference>
<evidence type="ECO:0000313" key="1">
    <source>
        <dbReference type="EMBL" id="AHH13269.1"/>
    </source>
</evidence>
<gene>
    <name evidence="1" type="ORF">BHO_0010900</name>
</gene>
<proteinExistence type="predicted"/>
<geneLocation type="plasmid" evidence="1">
    <name>unnamed</name>
</geneLocation>
<sequence>MQFSVNDINKNYHNFVKSGCMRSNCYILNPCAVLRRFDISTSVRWENYAYRCLNGEFEMSEVKIKGVLGYHFMATNVSFVLYDSLTLKDRGVEYEITSRRIFKKYLNY</sequence>
<dbReference type="AlphaFoldDB" id="W5T150"/>
<keyword evidence="1" id="KW-0614">Plasmid</keyword>